<dbReference type="InterPro" id="IPR016193">
    <property type="entry name" value="Cytidine_deaminase-like"/>
</dbReference>
<dbReference type="AlphaFoldDB" id="A0A517YH73"/>
<gene>
    <name evidence="4" type="primary">guaD_3</name>
    <name evidence="4" type="ORF">ETAA8_46730</name>
</gene>
<dbReference type="InterPro" id="IPR016192">
    <property type="entry name" value="APOBEC/CMP_deaminase_Zn-bd"/>
</dbReference>
<sequence>MNDHEHFMRRAIALAANAPDLPFGALIVDGDSGTILSEGWNKTSLNPMWHGEIDAINGLASSGVVIEGKSLVLYTTAEPCPMCQAAILWSGIETVVFGTSIRSLQRLGWRQIDILAEEVIRRSPGWNCTLIDGVLEQDCDDLFQKAMLQRVSFE</sequence>
<feature type="domain" description="CMP/dCMP-type deaminase" evidence="3">
    <location>
        <begin position="2"/>
        <end position="110"/>
    </location>
</feature>
<dbReference type="EC" id="3.5.4.3" evidence="4"/>
<dbReference type="SUPFAM" id="SSF53927">
    <property type="entry name" value="Cytidine deaminase-like"/>
    <property type="match status" value="1"/>
</dbReference>
<dbReference type="PANTHER" id="PTHR11079">
    <property type="entry name" value="CYTOSINE DEAMINASE FAMILY MEMBER"/>
    <property type="match status" value="1"/>
</dbReference>
<dbReference type="PROSITE" id="PS51747">
    <property type="entry name" value="CYT_DCMP_DEAMINASES_2"/>
    <property type="match status" value="1"/>
</dbReference>
<dbReference type="GO" id="GO:0008892">
    <property type="term" value="F:guanine deaminase activity"/>
    <property type="evidence" value="ECO:0007669"/>
    <property type="project" value="UniProtKB-EC"/>
</dbReference>
<dbReference type="OrthoDB" id="9802676at2"/>
<proteinExistence type="predicted"/>
<dbReference type="CDD" id="cd01285">
    <property type="entry name" value="nucleoside_deaminase"/>
    <property type="match status" value="1"/>
</dbReference>
<dbReference type="KEGG" id="aagg:ETAA8_46730"/>
<keyword evidence="5" id="KW-1185">Reference proteome</keyword>
<name>A0A517YH73_9BACT</name>
<dbReference type="Pfam" id="PF00383">
    <property type="entry name" value="dCMP_cyt_deam_1"/>
    <property type="match status" value="1"/>
</dbReference>
<evidence type="ECO:0000256" key="2">
    <source>
        <dbReference type="ARBA" id="ARBA00022833"/>
    </source>
</evidence>
<organism evidence="4 5">
    <name type="scientific">Anatilimnocola aggregata</name>
    <dbReference type="NCBI Taxonomy" id="2528021"/>
    <lineage>
        <taxon>Bacteria</taxon>
        <taxon>Pseudomonadati</taxon>
        <taxon>Planctomycetota</taxon>
        <taxon>Planctomycetia</taxon>
        <taxon>Pirellulales</taxon>
        <taxon>Pirellulaceae</taxon>
        <taxon>Anatilimnocola</taxon>
    </lineage>
</organism>
<dbReference type="GO" id="GO:0002100">
    <property type="term" value="P:tRNA wobble adenosine to inosine editing"/>
    <property type="evidence" value="ECO:0007669"/>
    <property type="project" value="TreeGrafter"/>
</dbReference>
<dbReference type="Gene3D" id="3.40.140.10">
    <property type="entry name" value="Cytidine Deaminase, domain 2"/>
    <property type="match status" value="1"/>
</dbReference>
<dbReference type="PANTHER" id="PTHR11079:SF203">
    <property type="entry name" value="CMP_DCMP-TYPE DEAMINASE DOMAIN-CONTAINING PROTEIN"/>
    <property type="match status" value="1"/>
</dbReference>
<dbReference type="InterPro" id="IPR002125">
    <property type="entry name" value="CMP_dCMP_dom"/>
</dbReference>
<evidence type="ECO:0000259" key="3">
    <source>
        <dbReference type="PROSITE" id="PS51747"/>
    </source>
</evidence>
<dbReference type="PROSITE" id="PS00903">
    <property type="entry name" value="CYT_DCMP_DEAMINASES_1"/>
    <property type="match status" value="1"/>
</dbReference>
<dbReference type="EMBL" id="CP036274">
    <property type="protein sequence ID" value="QDU29559.1"/>
    <property type="molecule type" value="Genomic_DNA"/>
</dbReference>
<evidence type="ECO:0000313" key="5">
    <source>
        <dbReference type="Proteomes" id="UP000315017"/>
    </source>
</evidence>
<protein>
    <submittedName>
        <fullName evidence="4">Guanine deaminase</fullName>
        <ecNumber evidence="4">3.5.4.3</ecNumber>
    </submittedName>
</protein>
<evidence type="ECO:0000256" key="1">
    <source>
        <dbReference type="ARBA" id="ARBA00022723"/>
    </source>
</evidence>
<evidence type="ECO:0000313" key="4">
    <source>
        <dbReference type="EMBL" id="QDU29559.1"/>
    </source>
</evidence>
<accession>A0A517YH73</accession>
<dbReference type="Proteomes" id="UP000315017">
    <property type="component" value="Chromosome"/>
</dbReference>
<reference evidence="4 5" key="1">
    <citation type="submission" date="2019-02" db="EMBL/GenBank/DDBJ databases">
        <title>Deep-cultivation of Planctomycetes and their phenomic and genomic characterization uncovers novel biology.</title>
        <authorList>
            <person name="Wiegand S."/>
            <person name="Jogler M."/>
            <person name="Boedeker C."/>
            <person name="Pinto D."/>
            <person name="Vollmers J."/>
            <person name="Rivas-Marin E."/>
            <person name="Kohn T."/>
            <person name="Peeters S.H."/>
            <person name="Heuer A."/>
            <person name="Rast P."/>
            <person name="Oberbeckmann S."/>
            <person name="Bunk B."/>
            <person name="Jeske O."/>
            <person name="Meyerdierks A."/>
            <person name="Storesund J.E."/>
            <person name="Kallscheuer N."/>
            <person name="Luecker S."/>
            <person name="Lage O.M."/>
            <person name="Pohl T."/>
            <person name="Merkel B.J."/>
            <person name="Hornburger P."/>
            <person name="Mueller R.-W."/>
            <person name="Bruemmer F."/>
            <person name="Labrenz M."/>
            <person name="Spormann A.M."/>
            <person name="Op den Camp H."/>
            <person name="Overmann J."/>
            <person name="Amann R."/>
            <person name="Jetten M.S.M."/>
            <person name="Mascher T."/>
            <person name="Medema M.H."/>
            <person name="Devos D.P."/>
            <person name="Kaster A.-K."/>
            <person name="Ovreas L."/>
            <person name="Rohde M."/>
            <person name="Galperin M.Y."/>
            <person name="Jogler C."/>
        </authorList>
    </citation>
    <scope>NUCLEOTIDE SEQUENCE [LARGE SCALE GENOMIC DNA]</scope>
    <source>
        <strain evidence="4 5">ETA_A8</strain>
    </source>
</reference>
<dbReference type="RefSeq" id="WP_145093542.1">
    <property type="nucleotide sequence ID" value="NZ_CP036274.1"/>
</dbReference>
<keyword evidence="1" id="KW-0479">Metal-binding</keyword>
<keyword evidence="4" id="KW-0378">Hydrolase</keyword>
<dbReference type="GO" id="GO:0052717">
    <property type="term" value="F:tRNA-specific adenosine-34 deaminase activity"/>
    <property type="evidence" value="ECO:0007669"/>
    <property type="project" value="TreeGrafter"/>
</dbReference>
<keyword evidence="2" id="KW-0862">Zinc</keyword>
<dbReference type="GO" id="GO:0008270">
    <property type="term" value="F:zinc ion binding"/>
    <property type="evidence" value="ECO:0007669"/>
    <property type="project" value="InterPro"/>
</dbReference>